<feature type="transmembrane region" description="Helical" evidence="1">
    <location>
        <begin position="356"/>
        <end position="373"/>
    </location>
</feature>
<feature type="transmembrane region" description="Helical" evidence="1">
    <location>
        <begin position="967"/>
        <end position="986"/>
    </location>
</feature>
<feature type="transmembrane region" description="Helical" evidence="1">
    <location>
        <begin position="12"/>
        <end position="30"/>
    </location>
</feature>
<keyword evidence="1" id="KW-0472">Membrane</keyword>
<proteinExistence type="predicted"/>
<feature type="transmembrane region" description="Helical" evidence="1">
    <location>
        <begin position="998"/>
        <end position="1021"/>
    </location>
</feature>
<dbReference type="Gene3D" id="3.30.70.1440">
    <property type="entry name" value="Multidrug efflux transporter AcrB pore domain"/>
    <property type="match status" value="1"/>
</dbReference>
<gene>
    <name evidence="2" type="ORF">DSM101010T_12380</name>
</gene>
<dbReference type="Gene3D" id="3.30.70.1430">
    <property type="entry name" value="Multidrug efflux transporter AcrB pore domain"/>
    <property type="match status" value="2"/>
</dbReference>
<dbReference type="SUPFAM" id="SSF82693">
    <property type="entry name" value="Multidrug efflux transporter AcrB pore domain, PN1, PN2, PC1 and PC2 subdomains"/>
    <property type="match status" value="2"/>
</dbReference>
<keyword evidence="3" id="KW-1185">Reference proteome</keyword>
<dbReference type="GO" id="GO:0042910">
    <property type="term" value="F:xenobiotic transmembrane transporter activity"/>
    <property type="evidence" value="ECO:0007669"/>
    <property type="project" value="TreeGrafter"/>
</dbReference>
<dbReference type="InterPro" id="IPR027463">
    <property type="entry name" value="AcrB_DN_DC_subdom"/>
</dbReference>
<dbReference type="Gene3D" id="3.30.2090.10">
    <property type="entry name" value="Multidrug efflux transporter AcrB TolC docking domain, DN and DC subdomains"/>
    <property type="match status" value="2"/>
</dbReference>
<sequence length="1043" mass="114341">MKRILEYFTSHPTAANLLMAAFLLMGLLAAPKLLRETFPRFTPDKVQISILYPGATAEDVEESVCERVEEALEALSEVAEVTSEAREGSAVIIAEMTEGGDIDRFLNDVRTEVDAIDDFPEKVETPIITQLNRLDFVMSVAVTGPMSAPDLKAYCDQLKRQLLSETDITQVTVAGFSDHQIRIEVPAQALMQYGLSASDIADTVAAQSLDLPGGTLQTDTGDVLIRFKDQRRTIQEFEELVVVAGSSGAEIRLGDIATITDRFELDEDKVIFNGLRAGILQINKTQQQDALDLVSEAESFLENERHQAPPGVHLTVTKNVSDIVSDRLNMLLENGVQGLVLVFLTMWLFFSFRYAFWVSMGLPVSFLASLYGMQVTGMTINMMTMVGLLLATGLIMDDAIVIAENVASHIKRGKRPFEAVVDGTREVAAGVTASFITTVLIFGSLAVFMEGNIGKVLWVMPFVLILSLGVSLVEAFLILPHHLAHSLGGMRQDRQSRFRLRFDAMFERFREEKLGKAVDAVVRWRYLFVGFVVALLLISVGMLAGGRLKFKVFPDLEGDQVEARVLLPQGTPLARTEVVAERLVAALKSIDAEYAPQQPDGQHLIKNIAIYYNTNSDADETGPHVVTVSADLLASDQRTVRLDDMTAMWRERTGVVPDVISMVWKEPVIGPGGVPLSFRLKGEDLHQLKAASLDLQLWLSQYNGVVDLQDDLRPGKPELRATLKNGAKSLGIDARRIASQLRTAFFGATATELQHNGESYEVDVRLAPKDKDSLADLDYFHVTDAAGNQIPIGSVVNIETGRGWARIARVNGLRTVTVEGDVNTALANANQIRNDTLRNYIPELLKKYPGIRMSQEGEAKEGAKTGGSMSTAFIVGIAGVFMLLSFQFKSYSEPICVLTAIPMALIGVIWGHMLMGLDLTMPSMMGFISLAGIVVNDSILLVEFLKLRLEEGMEPQRAAPAASRNRLRAVLLTSLTTIAGLLPLLTETSIQAQVLIPLACSIIFGLGMSTIMVLFLVPALYCVLDDLGLTGPSRERRQRQNQA</sequence>
<comment type="caution">
    <text evidence="2">The sequence shown here is derived from an EMBL/GenBank/DDBJ whole genome shotgun (WGS) entry which is preliminary data.</text>
</comment>
<feature type="transmembrane region" description="Helical" evidence="1">
    <location>
        <begin position="870"/>
        <end position="888"/>
    </location>
</feature>
<feature type="transmembrane region" description="Helical" evidence="1">
    <location>
        <begin position="894"/>
        <end position="915"/>
    </location>
</feature>
<reference evidence="2 3" key="1">
    <citation type="submission" date="2020-05" db="EMBL/GenBank/DDBJ databases">
        <title>Draft genome sequence of Desulfovibrio sp. strain HN2T.</title>
        <authorList>
            <person name="Ueno A."/>
            <person name="Tamazawa S."/>
            <person name="Tamamura S."/>
            <person name="Murakami T."/>
            <person name="Kiyama T."/>
            <person name="Inomata H."/>
            <person name="Amano Y."/>
            <person name="Miyakawa K."/>
            <person name="Tamaki H."/>
            <person name="Naganuma T."/>
            <person name="Kaneko K."/>
        </authorList>
    </citation>
    <scope>NUCLEOTIDE SEQUENCE [LARGE SCALE GENOMIC DNA]</scope>
    <source>
        <strain evidence="2 3">HN2</strain>
    </source>
</reference>
<feature type="transmembrane region" description="Helical" evidence="1">
    <location>
        <begin position="331"/>
        <end position="350"/>
    </location>
</feature>
<accession>A0A7J0BGL2</accession>
<dbReference type="Gene3D" id="1.20.1640.10">
    <property type="entry name" value="Multidrug efflux transporter AcrB transmembrane domain"/>
    <property type="match status" value="2"/>
</dbReference>
<evidence type="ECO:0000313" key="2">
    <source>
        <dbReference type="EMBL" id="GFM32873.1"/>
    </source>
</evidence>
<name>A0A7J0BGL2_9BACT</name>
<feature type="transmembrane region" description="Helical" evidence="1">
    <location>
        <begin position="456"/>
        <end position="479"/>
    </location>
</feature>
<dbReference type="PRINTS" id="PR00702">
    <property type="entry name" value="ACRIFLAVINRP"/>
</dbReference>
<protein>
    <submittedName>
        <fullName evidence="2">Acriflavin resistance protein</fullName>
    </submittedName>
</protein>
<dbReference type="PANTHER" id="PTHR32063">
    <property type="match status" value="1"/>
</dbReference>
<evidence type="ECO:0000313" key="3">
    <source>
        <dbReference type="Proteomes" id="UP000503840"/>
    </source>
</evidence>
<organism evidence="2 3">
    <name type="scientific">Desulfovibrio subterraneus</name>
    <dbReference type="NCBI Taxonomy" id="2718620"/>
    <lineage>
        <taxon>Bacteria</taxon>
        <taxon>Pseudomonadati</taxon>
        <taxon>Thermodesulfobacteriota</taxon>
        <taxon>Desulfovibrionia</taxon>
        <taxon>Desulfovibrionales</taxon>
        <taxon>Desulfovibrionaceae</taxon>
        <taxon>Desulfovibrio</taxon>
    </lineage>
</organism>
<dbReference type="SUPFAM" id="SSF82714">
    <property type="entry name" value="Multidrug efflux transporter AcrB TolC docking domain, DN and DC subdomains"/>
    <property type="match status" value="2"/>
</dbReference>
<dbReference type="PANTHER" id="PTHR32063:SF33">
    <property type="entry name" value="RND SUPERFAMILY EFFLUX PUMP PERMEASE COMPONENT"/>
    <property type="match status" value="1"/>
</dbReference>
<keyword evidence="1" id="KW-0812">Transmembrane</keyword>
<dbReference type="GO" id="GO:0005886">
    <property type="term" value="C:plasma membrane"/>
    <property type="evidence" value="ECO:0007669"/>
    <property type="project" value="TreeGrafter"/>
</dbReference>
<dbReference type="SUPFAM" id="SSF82866">
    <property type="entry name" value="Multidrug efflux transporter AcrB transmembrane domain"/>
    <property type="match status" value="2"/>
</dbReference>
<feature type="transmembrane region" description="Helical" evidence="1">
    <location>
        <begin position="427"/>
        <end position="449"/>
    </location>
</feature>
<dbReference type="Pfam" id="PF00873">
    <property type="entry name" value="ACR_tran"/>
    <property type="match status" value="1"/>
</dbReference>
<dbReference type="EMBL" id="BLVO01000012">
    <property type="protein sequence ID" value="GFM32873.1"/>
    <property type="molecule type" value="Genomic_DNA"/>
</dbReference>
<dbReference type="Gene3D" id="3.30.70.1320">
    <property type="entry name" value="Multidrug efflux transporter AcrB pore domain like"/>
    <property type="match status" value="1"/>
</dbReference>
<dbReference type="AlphaFoldDB" id="A0A7J0BGL2"/>
<dbReference type="InterPro" id="IPR001036">
    <property type="entry name" value="Acrflvin-R"/>
</dbReference>
<dbReference type="Proteomes" id="UP000503840">
    <property type="component" value="Unassembled WGS sequence"/>
</dbReference>
<feature type="transmembrane region" description="Helical" evidence="1">
    <location>
        <begin position="524"/>
        <end position="544"/>
    </location>
</feature>
<feature type="transmembrane region" description="Helical" evidence="1">
    <location>
        <begin position="385"/>
        <end position="407"/>
    </location>
</feature>
<evidence type="ECO:0000256" key="1">
    <source>
        <dbReference type="SAM" id="Phobius"/>
    </source>
</evidence>
<keyword evidence="1" id="KW-1133">Transmembrane helix</keyword>
<feature type="transmembrane region" description="Helical" evidence="1">
    <location>
        <begin position="927"/>
        <end position="947"/>
    </location>
</feature>
<dbReference type="RefSeq" id="WP_205245195.1">
    <property type="nucleotide sequence ID" value="NZ_BLVO01000012.1"/>
</dbReference>